<keyword evidence="3" id="KW-1185">Reference proteome</keyword>
<gene>
    <name evidence="2" type="ORF">JKL49_11425</name>
</gene>
<dbReference type="InterPro" id="IPR003594">
    <property type="entry name" value="HATPase_dom"/>
</dbReference>
<dbReference type="GO" id="GO:0005524">
    <property type="term" value="F:ATP binding"/>
    <property type="evidence" value="ECO:0007669"/>
    <property type="project" value="UniProtKB-KW"/>
</dbReference>
<keyword evidence="2" id="KW-0067">ATP-binding</keyword>
<dbReference type="SUPFAM" id="SSF55874">
    <property type="entry name" value="ATPase domain of HSP90 chaperone/DNA topoisomerase II/histidine kinase"/>
    <property type="match status" value="1"/>
</dbReference>
<reference evidence="2" key="1">
    <citation type="submission" date="2021-04" db="EMBL/GenBank/DDBJ databases">
        <title>Draft genome assembly of strain Phenylobacterium sp. 20VBR1 using MiniION and Illumina platforms.</title>
        <authorList>
            <person name="Thomas F.A."/>
            <person name="Krishnan K.P."/>
            <person name="Sinha R.K."/>
        </authorList>
    </citation>
    <scope>NUCLEOTIDE SEQUENCE</scope>
    <source>
        <strain evidence="2">20VBR1</strain>
    </source>
</reference>
<protein>
    <submittedName>
        <fullName evidence="2">ATP-binding protein</fullName>
    </submittedName>
</protein>
<evidence type="ECO:0000259" key="1">
    <source>
        <dbReference type="Pfam" id="PF02518"/>
    </source>
</evidence>
<evidence type="ECO:0000313" key="2">
    <source>
        <dbReference type="EMBL" id="MBR7619999.1"/>
    </source>
</evidence>
<feature type="domain" description="Histidine kinase/HSP90-like ATPase" evidence="1">
    <location>
        <begin position="103"/>
        <end position="229"/>
    </location>
</feature>
<evidence type="ECO:0000313" key="3">
    <source>
        <dbReference type="Proteomes" id="UP000622580"/>
    </source>
</evidence>
<organism evidence="2 3">
    <name type="scientific">Phenylobacterium glaciei</name>
    <dbReference type="NCBI Taxonomy" id="2803784"/>
    <lineage>
        <taxon>Bacteria</taxon>
        <taxon>Pseudomonadati</taxon>
        <taxon>Pseudomonadota</taxon>
        <taxon>Alphaproteobacteria</taxon>
        <taxon>Caulobacterales</taxon>
        <taxon>Caulobacteraceae</taxon>
        <taxon>Phenylobacterium</taxon>
    </lineage>
</organism>
<name>A0A941HVN7_9CAUL</name>
<accession>A0A941HVN7</accession>
<dbReference type="Proteomes" id="UP000622580">
    <property type="component" value="Unassembled WGS sequence"/>
</dbReference>
<dbReference type="Pfam" id="PF02518">
    <property type="entry name" value="HATPase_c"/>
    <property type="match status" value="1"/>
</dbReference>
<dbReference type="Gene3D" id="3.30.565.10">
    <property type="entry name" value="Histidine kinase-like ATPase, C-terminal domain"/>
    <property type="match status" value="1"/>
</dbReference>
<proteinExistence type="predicted"/>
<dbReference type="InterPro" id="IPR036890">
    <property type="entry name" value="HATPase_C_sf"/>
</dbReference>
<dbReference type="EMBL" id="JAGSGD010000001">
    <property type="protein sequence ID" value="MBR7619999.1"/>
    <property type="molecule type" value="Genomic_DNA"/>
</dbReference>
<sequence length="272" mass="29602">MNEVSVGAAVALVAEMQRAKEFRRGSIPRGILPKSPHLKTLLHEVGFIDATSRTNFTEVSAVTGPYLRVRSGLAEEARNTAFLDEFLVSLFPPEVMNDKVRGRLKGAVTEALLNVVDHAFAFPSDRPSASHRWWIFGMADGDECSFVVYDAGAGIPATVPLSTAQAVVEAYAALQADERKADYRLIKVAVERPMSRTGLAGRGRGLPEMRRLIDRVGDGMLWITSGRGHYVYARGTEEVDHGLAMNNPLHGTLVVWRLKISEALDDAGGSDG</sequence>
<keyword evidence="2" id="KW-0547">Nucleotide-binding</keyword>
<dbReference type="AlphaFoldDB" id="A0A941HVN7"/>
<comment type="caution">
    <text evidence="2">The sequence shown here is derived from an EMBL/GenBank/DDBJ whole genome shotgun (WGS) entry which is preliminary data.</text>
</comment>